<dbReference type="GO" id="GO:0050242">
    <property type="term" value="F:pyruvate, phosphate dikinase activity"/>
    <property type="evidence" value="ECO:0007669"/>
    <property type="project" value="UniProtKB-EC"/>
</dbReference>
<dbReference type="PROSITE" id="PS00742">
    <property type="entry name" value="PEP_ENZYMES_2"/>
    <property type="match status" value="1"/>
</dbReference>
<dbReference type="GO" id="GO:0005524">
    <property type="term" value="F:ATP binding"/>
    <property type="evidence" value="ECO:0007669"/>
    <property type="project" value="UniProtKB-KW"/>
</dbReference>
<dbReference type="InterPro" id="IPR008279">
    <property type="entry name" value="PEP-util_enz_mobile_dom"/>
</dbReference>
<comment type="similarity">
    <text evidence="1">Belongs to the PEP-utilizing enzyme family.</text>
</comment>
<feature type="domain" description="PEP-utilising enzyme mobile" evidence="5">
    <location>
        <begin position="452"/>
        <end position="532"/>
    </location>
</feature>
<dbReference type="NCBIfam" id="TIGR01828">
    <property type="entry name" value="pyru_phos_dikin"/>
    <property type="match status" value="1"/>
</dbReference>
<keyword evidence="9" id="KW-1185">Reference proteome</keyword>
<name>A0A8S1VJ70_PAROT</name>
<dbReference type="PROSITE" id="PS00370">
    <property type="entry name" value="PEP_ENZYMES_PHOS_SITE"/>
    <property type="match status" value="2"/>
</dbReference>
<evidence type="ECO:0000256" key="1">
    <source>
        <dbReference type="ARBA" id="ARBA00007837"/>
    </source>
</evidence>
<evidence type="ECO:0000259" key="7">
    <source>
        <dbReference type="Pfam" id="PF02896"/>
    </source>
</evidence>
<dbReference type="InterPro" id="IPR000121">
    <property type="entry name" value="PEP_util_C"/>
</dbReference>
<feature type="domain" description="PEP-utilising enzyme C-terminal" evidence="7">
    <location>
        <begin position="548"/>
        <end position="787"/>
    </location>
</feature>
<evidence type="ECO:0000313" key="9">
    <source>
        <dbReference type="Proteomes" id="UP000683925"/>
    </source>
</evidence>
<gene>
    <name evidence="8" type="ORF">POCTA_138.1.T0650210</name>
</gene>
<dbReference type="InterPro" id="IPR002192">
    <property type="entry name" value="PPDK_AMP/ATP-bd"/>
</dbReference>
<proteinExistence type="inferred from homology"/>
<feature type="domain" description="PEP-utilising enzyme mobile" evidence="5">
    <location>
        <begin position="888"/>
        <end position="968"/>
    </location>
</feature>
<comment type="caution">
    <text evidence="8">The sequence shown here is derived from an EMBL/GenBank/DDBJ whole genome shotgun (WGS) entry which is preliminary data.</text>
</comment>
<dbReference type="EMBL" id="CAJJDP010000064">
    <property type="protein sequence ID" value="CAD8175442.1"/>
    <property type="molecule type" value="Genomic_DNA"/>
</dbReference>
<dbReference type="Proteomes" id="UP000683925">
    <property type="component" value="Unassembled WGS sequence"/>
</dbReference>
<feature type="domain" description="PEP-utilising enzyme C-terminal" evidence="7">
    <location>
        <begin position="984"/>
        <end position="1331"/>
    </location>
</feature>
<dbReference type="InterPro" id="IPR010121">
    <property type="entry name" value="Pyruvate_phosphate_dikinase"/>
</dbReference>
<evidence type="ECO:0000256" key="4">
    <source>
        <dbReference type="ARBA" id="ARBA00022840"/>
    </source>
</evidence>
<evidence type="ECO:0000259" key="5">
    <source>
        <dbReference type="Pfam" id="PF00391"/>
    </source>
</evidence>
<dbReference type="Pfam" id="PF02896">
    <property type="entry name" value="PEP-utilizers_C"/>
    <property type="match status" value="2"/>
</dbReference>
<feature type="domain" description="Pyruvate phosphate dikinase AMP/ATP-binding" evidence="6">
    <location>
        <begin position="21"/>
        <end position="388"/>
    </location>
</feature>
<evidence type="ECO:0000259" key="6">
    <source>
        <dbReference type="Pfam" id="PF01326"/>
    </source>
</evidence>
<reference evidence="8" key="1">
    <citation type="submission" date="2021-01" db="EMBL/GenBank/DDBJ databases">
        <authorList>
            <consortium name="Genoscope - CEA"/>
            <person name="William W."/>
        </authorList>
    </citation>
    <scope>NUCLEOTIDE SEQUENCE</scope>
</reference>
<dbReference type="OrthoDB" id="275161at2759"/>
<dbReference type="GO" id="GO:0016301">
    <property type="term" value="F:kinase activity"/>
    <property type="evidence" value="ECO:0007669"/>
    <property type="project" value="InterPro"/>
</dbReference>
<dbReference type="OMA" id="FPRICTH"/>
<dbReference type="PANTHER" id="PTHR22931">
    <property type="entry name" value="PHOSPHOENOLPYRUVATE DIKINASE-RELATED"/>
    <property type="match status" value="1"/>
</dbReference>
<evidence type="ECO:0000256" key="3">
    <source>
        <dbReference type="ARBA" id="ARBA00022741"/>
    </source>
</evidence>
<keyword evidence="4" id="KW-0067">ATP-binding</keyword>
<dbReference type="PANTHER" id="PTHR22931:SF9">
    <property type="entry name" value="PYRUVATE, PHOSPHATE DIKINASE 1, CHLOROPLASTIC"/>
    <property type="match status" value="1"/>
</dbReference>
<organism evidence="8 9">
    <name type="scientific">Paramecium octaurelia</name>
    <dbReference type="NCBI Taxonomy" id="43137"/>
    <lineage>
        <taxon>Eukaryota</taxon>
        <taxon>Sar</taxon>
        <taxon>Alveolata</taxon>
        <taxon>Ciliophora</taxon>
        <taxon>Intramacronucleata</taxon>
        <taxon>Oligohymenophorea</taxon>
        <taxon>Peniculida</taxon>
        <taxon>Parameciidae</taxon>
        <taxon>Paramecium</taxon>
    </lineage>
</organism>
<dbReference type="Pfam" id="PF00391">
    <property type="entry name" value="PEP-utilizers"/>
    <property type="match status" value="2"/>
</dbReference>
<dbReference type="EC" id="2.7.9.1" evidence="2"/>
<sequence length="1338" mass="148103">MSKYIYTFGDGKAEGSAALKNLLGGKGSGLAEMNLIGIPVPPGFTITTDACNLYTKNGAESTFALIKADVEKALHQVEELTKMEFGSAENPLLVSVRSGARVSMPGMMDTILNLGLNDVSVEGLSKRTNNPRFAWDSYRRFIQMFSDIVLDMKPTTKEDIDPFEEIIESVKHAKGVKQDTELDVDDLKTLVDKYKVAVKAKTGKDFPQEPEQQLWKAIQAVFDSWNNDRAKYYRILNKIPEDWGTAVNVQAMVFGNMGNTSATGVGFTRDASTGENIFNGEYLINAQGEDVVAGIRTPQQITLIGSKRWAESQGVPEDVRKNQFPSLEESLPETYQELKNVQEKLEQHFKDMQDIEFTIQNGKLWLLQCRSGKRTGAAMVQIACDLLREGKIDEKTALKRIEPNKLDELLHPIFTPEALKTAKFVAKGLPASPGAASGQIVFFADEAKKFAQSILVRIETSPEDLEGMNIARGILTARGGMTSHAAVVARGMGKCCVCGAGSLNINYKQRTLEVNGKVYAEGDWISLNGSTGDVFEGKLQTQEAQLSGDFGLIMDWAEKYTRMYVRTNADTPKDAQIARKFGAKGIGLTRTEHMFFEGERIKAMREMILASDLTGRQAALAKLLPFQRSDFEGIFEAMNGYGVTIRLLDPPLHEFVPHETAQQQELAQDMGLTLDQVKQKVHELAEFNPMLGHRGCRLGITYPEITEMQTRAIIEAALNIKAKGMDVKPEIMVPLVGNVNELEHQLKVVKKTAETVFKERNDTIHYLVGTMIEVPRACLVADQIGKKNQNNTSKICKILNSQFKMENYGYYNAEVVKELVLPWFKLLIDEKTALKRIEPNKLDELLHPIFTPEALKTAKFVAKGLPASPGAASGQIVFFADEAKKFAQSILVRIETSPEDLEGMNIARGILTARGGMTSHAAVVARGMGKCCVCGAGSLNINYKQRTLEVNGKVYAEGDWISLNGSTGDVFEGKLQTQEAQLSGDFGLIMDWAEKYTRMYVRTNADTPKDAQIARKFGAKGIGLTRTEHMFFEGERIKAMREMILASDLTGRQAALAKLLPFQRSDFEGIFEAMNGYGVTIRLLDPPLHEFVPHETAQQQELAQDMGLTLDQVKQKVHELAEFNPMLGHRGCRLGITYPEITEMQTRAIIEAALNIKAKGMDVKPEIMVPLVGNVNELEHQLKVVKKTAETVFKERNDTIHYLVGTMIEVPRACLVADQIGQIAEFFSFGTNDLTQMTLGFSRDDAGKFLPYYINNGILKVDPFQVLDRQGVGKMVELAVKNGKSTNPHLKVGICGEHGGEPSSVEFFHIVGLDYVSCSPFRVPIARVAAAIANLTHP</sequence>
<keyword evidence="3" id="KW-0547">Nucleotide-binding</keyword>
<dbReference type="InterPro" id="IPR018274">
    <property type="entry name" value="PEP_util_AS"/>
</dbReference>
<evidence type="ECO:0000313" key="8">
    <source>
        <dbReference type="EMBL" id="CAD8175442.1"/>
    </source>
</evidence>
<accession>A0A8S1VJ70</accession>
<protein>
    <recommendedName>
        <fullName evidence="2">pyruvate, phosphate dikinase</fullName>
        <ecNumber evidence="2">2.7.9.1</ecNumber>
    </recommendedName>
</protein>
<dbReference type="InterPro" id="IPR023151">
    <property type="entry name" value="PEP_util_CS"/>
</dbReference>
<dbReference type="Pfam" id="PF01326">
    <property type="entry name" value="PPDK_N"/>
    <property type="match status" value="1"/>
</dbReference>
<evidence type="ECO:0000256" key="2">
    <source>
        <dbReference type="ARBA" id="ARBA00011994"/>
    </source>
</evidence>